<protein>
    <submittedName>
        <fullName evidence="2">DUF5681 domain-containing protein</fullName>
    </submittedName>
</protein>
<reference evidence="2" key="1">
    <citation type="submission" date="2016-11" db="UniProtKB">
        <authorList>
            <consortium name="WormBaseParasite"/>
        </authorList>
    </citation>
    <scope>IDENTIFICATION</scope>
    <source>
        <strain evidence="2">KR3021</strain>
    </source>
</reference>
<name>A0AC35TM69_9BILA</name>
<accession>A0AC35TM69</accession>
<evidence type="ECO:0000313" key="2">
    <source>
        <dbReference type="WBParaSite" id="RSKR_0000205400.1"/>
    </source>
</evidence>
<organism evidence="1 2">
    <name type="scientific">Rhabditophanes sp. KR3021</name>
    <dbReference type="NCBI Taxonomy" id="114890"/>
    <lineage>
        <taxon>Eukaryota</taxon>
        <taxon>Metazoa</taxon>
        <taxon>Ecdysozoa</taxon>
        <taxon>Nematoda</taxon>
        <taxon>Chromadorea</taxon>
        <taxon>Rhabditida</taxon>
        <taxon>Tylenchina</taxon>
        <taxon>Panagrolaimomorpha</taxon>
        <taxon>Strongyloidoidea</taxon>
        <taxon>Alloionematidae</taxon>
        <taxon>Rhabditophanes</taxon>
    </lineage>
</organism>
<dbReference type="Proteomes" id="UP000095286">
    <property type="component" value="Unplaced"/>
</dbReference>
<proteinExistence type="predicted"/>
<dbReference type="WBParaSite" id="RSKR_0000205400.1">
    <property type="protein sequence ID" value="RSKR_0000205400.1"/>
    <property type="gene ID" value="RSKR_0000205400"/>
</dbReference>
<evidence type="ECO:0000313" key="1">
    <source>
        <dbReference type="Proteomes" id="UP000095286"/>
    </source>
</evidence>
<sequence>MKRSNTNRGQSSSKSKYGRGNFDEDDGNTRKFVPADGSVKMEQSNSLSLDERNKLAAKILKAEMKGDMALIEKLKKKLAGEKKEVGNVILMKVDERTGLVTPACKSLPHSSKSKETIAGIFGKEQDFSDMLAEEKMTSASDQITMFERSTKVMGSVKTDDDHTIDDNLLIHPTKKYHAEKDARKLKQQNVKEANFFIMLLVRGCASLPLNWSKMFELNRLLFGCAERFSGKLNEFS</sequence>